<keyword evidence="4" id="KW-0233">DNA recombination</keyword>
<evidence type="ECO:0000256" key="4">
    <source>
        <dbReference type="ARBA" id="ARBA00023172"/>
    </source>
</evidence>
<dbReference type="GO" id="GO:0006310">
    <property type="term" value="P:DNA recombination"/>
    <property type="evidence" value="ECO:0007669"/>
    <property type="project" value="UniProtKB-KW"/>
</dbReference>
<evidence type="ECO:0000259" key="5">
    <source>
        <dbReference type="PROSITE" id="PS51898"/>
    </source>
</evidence>
<dbReference type="GO" id="GO:0003677">
    <property type="term" value="F:DNA binding"/>
    <property type="evidence" value="ECO:0007669"/>
    <property type="project" value="UniProtKB-KW"/>
</dbReference>
<dbReference type="InterPro" id="IPR013762">
    <property type="entry name" value="Integrase-like_cat_sf"/>
</dbReference>
<reference evidence="7" key="1">
    <citation type="submission" date="2015-05" db="EMBL/GenBank/DDBJ databases">
        <authorList>
            <person name="Rodrigo-Torres Lidia"/>
            <person name="Arahal R.David."/>
        </authorList>
    </citation>
    <scope>NUCLEOTIDE SEQUENCE [LARGE SCALE GENOMIC DNA]</scope>
    <source>
        <strain evidence="7">CECT 7321</strain>
    </source>
</reference>
<dbReference type="AlphaFoldDB" id="A0A0H5D309"/>
<protein>
    <submittedName>
        <fullName evidence="6">Site-specific tyrosine recombinase XerC</fullName>
    </submittedName>
</protein>
<dbReference type="InterPro" id="IPR050808">
    <property type="entry name" value="Phage_Integrase"/>
</dbReference>
<dbReference type="InterPro" id="IPR011010">
    <property type="entry name" value="DNA_brk_join_enz"/>
</dbReference>
<evidence type="ECO:0000313" key="7">
    <source>
        <dbReference type="Proteomes" id="UP000043764"/>
    </source>
</evidence>
<sequence>MVKKKFTSSKTIKGRTYQYFRKDGRYVRLPDDPNSEEYDREYWRLMRGDGPLSQRYTFEKLILSYKQSPRWENLAPRTRADYSRVLEYISDKLGSKDPTKMRRSTIIDAQMANRHRARFANYIPHMLSILFEHSIDLDWQRDNPAKGISKIKTGEGHRPWPTSAITAYRKHANGLALLIFELALGTGQRASDLTRMEWEHIEDSGIWVTQGKTKARLWLPFTAQLAAVIDASQKTRATFILADRFWKQRNDDQLQRNLTAVRRVANLTEYSLHGLRYGAAGELAEAGCADQQIAVITGHNSLSMVQKYSKGASQKRLAKEAQSL</sequence>
<comment type="similarity">
    <text evidence="1">Belongs to the 'phage' integrase family.</text>
</comment>
<dbReference type="Pfam" id="PF00589">
    <property type="entry name" value="Phage_integrase"/>
    <property type="match status" value="1"/>
</dbReference>
<name>A0A0H5D309_9RHOB</name>
<dbReference type="InterPro" id="IPR002104">
    <property type="entry name" value="Integrase_catalytic"/>
</dbReference>
<keyword evidence="2" id="KW-0229">DNA integration</keyword>
<dbReference type="PANTHER" id="PTHR30629">
    <property type="entry name" value="PROPHAGE INTEGRASE"/>
    <property type="match status" value="1"/>
</dbReference>
<dbReference type="EMBL" id="CVRL01000032">
    <property type="protein sequence ID" value="CRL11404.1"/>
    <property type="molecule type" value="Genomic_DNA"/>
</dbReference>
<organism evidence="6 7">
    <name type="scientific">Phaeobacter italicus</name>
    <dbReference type="NCBI Taxonomy" id="481446"/>
    <lineage>
        <taxon>Bacteria</taxon>
        <taxon>Pseudomonadati</taxon>
        <taxon>Pseudomonadota</taxon>
        <taxon>Alphaproteobacteria</taxon>
        <taxon>Rhodobacterales</taxon>
        <taxon>Roseobacteraceae</taxon>
        <taxon>Phaeobacter</taxon>
    </lineage>
</organism>
<dbReference type="GO" id="GO:0015074">
    <property type="term" value="P:DNA integration"/>
    <property type="evidence" value="ECO:0007669"/>
    <property type="project" value="UniProtKB-KW"/>
</dbReference>
<dbReference type="Gene3D" id="1.10.443.10">
    <property type="entry name" value="Intergrase catalytic core"/>
    <property type="match status" value="1"/>
</dbReference>
<dbReference type="InterPro" id="IPR010998">
    <property type="entry name" value="Integrase_recombinase_N"/>
</dbReference>
<keyword evidence="7" id="KW-1185">Reference proteome</keyword>
<dbReference type="PANTHER" id="PTHR30629:SF2">
    <property type="entry name" value="PROPHAGE INTEGRASE INTS-RELATED"/>
    <property type="match status" value="1"/>
</dbReference>
<evidence type="ECO:0000256" key="2">
    <source>
        <dbReference type="ARBA" id="ARBA00022908"/>
    </source>
</evidence>
<dbReference type="Proteomes" id="UP000043764">
    <property type="component" value="Unassembled WGS sequence"/>
</dbReference>
<keyword evidence="3" id="KW-0238">DNA-binding</keyword>
<dbReference type="RefSeq" id="WP_243445106.1">
    <property type="nucleotide sequence ID" value="NZ_CVRL01000032.1"/>
</dbReference>
<evidence type="ECO:0000256" key="3">
    <source>
        <dbReference type="ARBA" id="ARBA00023125"/>
    </source>
</evidence>
<gene>
    <name evidence="6" type="ORF">NIT7321_02268</name>
</gene>
<dbReference type="PROSITE" id="PS51898">
    <property type="entry name" value="TYR_RECOMBINASE"/>
    <property type="match status" value="1"/>
</dbReference>
<dbReference type="Gene3D" id="1.10.150.130">
    <property type="match status" value="1"/>
</dbReference>
<proteinExistence type="inferred from homology"/>
<dbReference type="SUPFAM" id="SSF56349">
    <property type="entry name" value="DNA breaking-rejoining enzymes"/>
    <property type="match status" value="1"/>
</dbReference>
<evidence type="ECO:0000256" key="1">
    <source>
        <dbReference type="ARBA" id="ARBA00008857"/>
    </source>
</evidence>
<feature type="domain" description="Tyr recombinase" evidence="5">
    <location>
        <begin position="157"/>
        <end position="322"/>
    </location>
</feature>
<evidence type="ECO:0000313" key="6">
    <source>
        <dbReference type="EMBL" id="CRL11404.1"/>
    </source>
</evidence>
<accession>A0A0H5D309</accession>